<comment type="caution">
    <text evidence="1">The sequence shown here is derived from an EMBL/GenBank/DDBJ whole genome shotgun (WGS) entry which is preliminary data.</text>
</comment>
<accession>A0A834WG32</accession>
<reference evidence="1" key="1">
    <citation type="submission" date="2020-09" db="EMBL/GenBank/DDBJ databases">
        <title>Genome-Enabled Discovery of Anthraquinone Biosynthesis in Senna tora.</title>
        <authorList>
            <person name="Kang S.-H."/>
            <person name="Pandey R.P."/>
            <person name="Lee C.-M."/>
            <person name="Sim J.-S."/>
            <person name="Jeong J.-T."/>
            <person name="Choi B.-S."/>
            <person name="Jung M."/>
            <person name="Ginzburg D."/>
            <person name="Zhao K."/>
            <person name="Won S.Y."/>
            <person name="Oh T.-J."/>
            <person name="Yu Y."/>
            <person name="Kim N.-H."/>
            <person name="Lee O.R."/>
            <person name="Lee T.-H."/>
            <person name="Bashyal P."/>
            <person name="Kim T.-S."/>
            <person name="Lee W.-H."/>
            <person name="Kawkins C."/>
            <person name="Kim C.-K."/>
            <person name="Kim J.S."/>
            <person name="Ahn B.O."/>
            <person name="Rhee S.Y."/>
            <person name="Sohng J.K."/>
        </authorList>
    </citation>
    <scope>NUCLEOTIDE SEQUENCE</scope>
    <source>
        <tissue evidence="1">Leaf</tissue>
    </source>
</reference>
<proteinExistence type="predicted"/>
<dbReference type="EMBL" id="JAAIUW010000008">
    <property type="protein sequence ID" value="KAF7821452.1"/>
    <property type="molecule type" value="Genomic_DNA"/>
</dbReference>
<dbReference type="Proteomes" id="UP000634136">
    <property type="component" value="Unassembled WGS sequence"/>
</dbReference>
<keyword evidence="2" id="KW-1185">Reference proteome</keyword>
<evidence type="ECO:0000313" key="1">
    <source>
        <dbReference type="EMBL" id="KAF7821452.1"/>
    </source>
</evidence>
<evidence type="ECO:0000313" key="2">
    <source>
        <dbReference type="Proteomes" id="UP000634136"/>
    </source>
</evidence>
<dbReference type="AlphaFoldDB" id="A0A834WG32"/>
<name>A0A834WG32_9FABA</name>
<sequence length="119" mass="13399">MDFDVDRRGSETLKNQSPMDKMILMTRGSLPRSFKATRVSHPAVDHVDRRPSKINESWPITQGNLPRSLKAIRLARDQIFDGQRLGSPLVSDAQKSIIHGSTFFLFKISRAYVGSKSSL</sequence>
<organism evidence="1 2">
    <name type="scientific">Senna tora</name>
    <dbReference type="NCBI Taxonomy" id="362788"/>
    <lineage>
        <taxon>Eukaryota</taxon>
        <taxon>Viridiplantae</taxon>
        <taxon>Streptophyta</taxon>
        <taxon>Embryophyta</taxon>
        <taxon>Tracheophyta</taxon>
        <taxon>Spermatophyta</taxon>
        <taxon>Magnoliopsida</taxon>
        <taxon>eudicotyledons</taxon>
        <taxon>Gunneridae</taxon>
        <taxon>Pentapetalae</taxon>
        <taxon>rosids</taxon>
        <taxon>fabids</taxon>
        <taxon>Fabales</taxon>
        <taxon>Fabaceae</taxon>
        <taxon>Caesalpinioideae</taxon>
        <taxon>Cassia clade</taxon>
        <taxon>Senna</taxon>
    </lineage>
</organism>
<gene>
    <name evidence="1" type="ORF">G2W53_026907</name>
</gene>
<protein>
    <submittedName>
        <fullName evidence="1">Uncharacterized protein</fullName>
    </submittedName>
</protein>